<evidence type="ECO:0000256" key="6">
    <source>
        <dbReference type="SAM" id="SignalP"/>
    </source>
</evidence>
<keyword evidence="2" id="KW-1003">Cell membrane</keyword>
<dbReference type="InterPro" id="IPR045860">
    <property type="entry name" value="Snake_toxin-like_sf"/>
</dbReference>
<feature type="chain" id="PRO_5028066683" evidence="6">
    <location>
        <begin position="21"/>
        <end position="121"/>
    </location>
</feature>
<dbReference type="InterPro" id="IPR016054">
    <property type="entry name" value="LY6_UPA_recep-like"/>
</dbReference>
<feature type="domain" description="UPAR/Ly6" evidence="7">
    <location>
        <begin position="21"/>
        <end position="106"/>
    </location>
</feature>
<evidence type="ECO:0000256" key="3">
    <source>
        <dbReference type="ARBA" id="ARBA00022729"/>
    </source>
</evidence>
<gene>
    <name evidence="9" type="primary">LOC115480821</name>
</gene>
<keyword evidence="3 6" id="KW-0732">Signal</keyword>
<dbReference type="CDD" id="cd23575">
    <property type="entry name" value="TFP_LU_ECD_GPIHBP1"/>
    <property type="match status" value="1"/>
</dbReference>
<keyword evidence="4" id="KW-0472">Membrane</keyword>
<evidence type="ECO:0000313" key="9">
    <source>
        <dbReference type="RefSeq" id="XP_030075609.1"/>
    </source>
</evidence>
<evidence type="ECO:0000256" key="2">
    <source>
        <dbReference type="ARBA" id="ARBA00022475"/>
    </source>
</evidence>
<evidence type="ECO:0000256" key="1">
    <source>
        <dbReference type="ARBA" id="ARBA00004236"/>
    </source>
</evidence>
<evidence type="ECO:0000256" key="4">
    <source>
        <dbReference type="ARBA" id="ARBA00023136"/>
    </source>
</evidence>
<dbReference type="AlphaFoldDB" id="A0A6P7ZLK9"/>
<sequence>MRTFLLPLLAAALCLHTAHALKCYTCVGAEKNSDCLKESTCTVLDKYCMTMVGTASGKTTIIKQCLPLCEPGKGESHGLSGTMSCCQSDLCNVSGAMSVRISFLTLVFSVGFVGTLLRGGL</sequence>
<accession>A0A6P7ZLK9</accession>
<dbReference type="SUPFAM" id="SSF57302">
    <property type="entry name" value="Snake toxin-like"/>
    <property type="match status" value="1"/>
</dbReference>
<keyword evidence="5" id="KW-0325">Glycoprotein</keyword>
<dbReference type="Proteomes" id="UP000515156">
    <property type="component" value="Chromosome 1"/>
</dbReference>
<dbReference type="InParanoid" id="A0A6P7ZLK9"/>
<dbReference type="FunCoup" id="A0A6P7ZLK9">
    <property type="interactions" value="18"/>
</dbReference>
<evidence type="ECO:0000259" key="7">
    <source>
        <dbReference type="SMART" id="SM00134"/>
    </source>
</evidence>
<name>A0A6P7ZLK9_9AMPH</name>
<dbReference type="OrthoDB" id="10002433at2759"/>
<reference evidence="9" key="1">
    <citation type="submission" date="2025-08" db="UniProtKB">
        <authorList>
            <consortium name="RefSeq"/>
        </authorList>
    </citation>
    <scope>IDENTIFICATION</scope>
</reference>
<dbReference type="GO" id="GO:0005886">
    <property type="term" value="C:plasma membrane"/>
    <property type="evidence" value="ECO:0007669"/>
    <property type="project" value="UniProtKB-SubCell"/>
</dbReference>
<dbReference type="Pfam" id="PF00087">
    <property type="entry name" value="Toxin_TOLIP"/>
    <property type="match status" value="1"/>
</dbReference>
<dbReference type="Gene3D" id="2.10.60.10">
    <property type="entry name" value="CD59"/>
    <property type="match status" value="1"/>
</dbReference>
<proteinExistence type="predicted"/>
<dbReference type="InterPro" id="IPR051110">
    <property type="entry name" value="Ly-6/neurotoxin-like_GPI-ap"/>
</dbReference>
<dbReference type="RefSeq" id="XP_030075609.1">
    <property type="nucleotide sequence ID" value="XM_030219749.1"/>
</dbReference>
<dbReference type="SMART" id="SM00134">
    <property type="entry name" value="LU"/>
    <property type="match status" value="1"/>
</dbReference>
<dbReference type="PANTHER" id="PTHR16983:SF10">
    <property type="entry name" value="PROTEIN QUIVER"/>
    <property type="match status" value="1"/>
</dbReference>
<evidence type="ECO:0000313" key="8">
    <source>
        <dbReference type="Proteomes" id="UP000515156"/>
    </source>
</evidence>
<comment type="subcellular location">
    <subcellularLocation>
        <location evidence="1">Cell membrane</location>
    </subcellularLocation>
</comment>
<protein>
    <submittedName>
        <fullName evidence="9">Lymphocyte antigen 6E-like</fullName>
    </submittedName>
</protein>
<feature type="signal peptide" evidence="6">
    <location>
        <begin position="1"/>
        <end position="20"/>
    </location>
</feature>
<organism evidence="8 9">
    <name type="scientific">Microcaecilia unicolor</name>
    <dbReference type="NCBI Taxonomy" id="1415580"/>
    <lineage>
        <taxon>Eukaryota</taxon>
        <taxon>Metazoa</taxon>
        <taxon>Chordata</taxon>
        <taxon>Craniata</taxon>
        <taxon>Vertebrata</taxon>
        <taxon>Euteleostomi</taxon>
        <taxon>Amphibia</taxon>
        <taxon>Gymnophiona</taxon>
        <taxon>Siphonopidae</taxon>
        <taxon>Microcaecilia</taxon>
    </lineage>
</organism>
<dbReference type="KEGG" id="muo:115480821"/>
<keyword evidence="8" id="KW-1185">Reference proteome</keyword>
<dbReference type="InterPro" id="IPR035076">
    <property type="entry name" value="Toxin/TOLIP"/>
</dbReference>
<dbReference type="FunFam" id="2.10.60.10:FF:000003">
    <property type="entry name" value="lymphocyte antigen 6E isoform X1"/>
    <property type="match status" value="1"/>
</dbReference>
<evidence type="ECO:0000256" key="5">
    <source>
        <dbReference type="ARBA" id="ARBA00023180"/>
    </source>
</evidence>
<dbReference type="PANTHER" id="PTHR16983">
    <property type="entry name" value="UPAR/LY6 DOMAIN-CONTAINING PROTEIN"/>
    <property type="match status" value="1"/>
</dbReference>
<dbReference type="GeneID" id="115480821"/>